<gene>
    <name evidence="1" type="ORF">FZC76_14075</name>
</gene>
<evidence type="ECO:0000313" key="2">
    <source>
        <dbReference type="Proteomes" id="UP000322524"/>
    </source>
</evidence>
<name>A0A5D4SWB3_9BACI</name>
<protein>
    <submittedName>
        <fullName evidence="1">Uncharacterized protein</fullName>
    </submittedName>
</protein>
<evidence type="ECO:0000313" key="1">
    <source>
        <dbReference type="EMBL" id="TYS67693.1"/>
    </source>
</evidence>
<comment type="caution">
    <text evidence="1">The sequence shown here is derived from an EMBL/GenBank/DDBJ whole genome shotgun (WGS) entry which is preliminary data.</text>
</comment>
<sequence length="220" mass="26129">MKDIFSYNADINKNAYMNWRTNRFDHIHNMHVIAEGFMNSAITLAETCLKDNHDKKADMLIFPILFNLNHGIEVYLKSMSWNLNQLLNRTDSFESSHNLKSLLENTKKLTAEFDNRTEALQWSIQLVKYIDELYTKIETVRDNGKKVYDITFARYSLTRDLEPQFYITEFNNVVIDLENFVQFFNDVYKDLDNMSSYLLDILEQRNELKAEMESEYHSNS</sequence>
<dbReference type="RefSeq" id="WP_148988802.1">
    <property type="nucleotide sequence ID" value="NZ_VTEV01000005.1"/>
</dbReference>
<proteinExistence type="predicted"/>
<reference evidence="1 2" key="1">
    <citation type="submission" date="2019-08" db="EMBL/GenBank/DDBJ databases">
        <title>Bacillus genomes from the desert of Cuatro Cienegas, Coahuila.</title>
        <authorList>
            <person name="Olmedo-Alvarez G."/>
        </authorList>
    </citation>
    <scope>NUCLEOTIDE SEQUENCE [LARGE SCALE GENOMIC DNA]</scope>
    <source>
        <strain evidence="1 2">CH28_1T</strain>
    </source>
</reference>
<dbReference type="Proteomes" id="UP000322524">
    <property type="component" value="Unassembled WGS sequence"/>
</dbReference>
<organism evidence="1 2">
    <name type="scientific">Sutcliffiella horikoshii</name>
    <dbReference type="NCBI Taxonomy" id="79883"/>
    <lineage>
        <taxon>Bacteria</taxon>
        <taxon>Bacillati</taxon>
        <taxon>Bacillota</taxon>
        <taxon>Bacilli</taxon>
        <taxon>Bacillales</taxon>
        <taxon>Bacillaceae</taxon>
        <taxon>Sutcliffiella</taxon>
    </lineage>
</organism>
<accession>A0A5D4SWB3</accession>
<dbReference type="AlphaFoldDB" id="A0A5D4SWB3"/>
<dbReference type="EMBL" id="VTEV01000005">
    <property type="protein sequence ID" value="TYS67693.1"/>
    <property type="molecule type" value="Genomic_DNA"/>
</dbReference>
<dbReference type="OrthoDB" id="7063737at2"/>